<keyword evidence="5" id="KW-1185">Reference proteome</keyword>
<dbReference type="EMBL" id="JABXBU010002227">
    <property type="protein sequence ID" value="KAF8773027.1"/>
    <property type="molecule type" value="Genomic_DNA"/>
</dbReference>
<accession>A0A8T0EGL9</accession>
<dbReference type="PROSITE" id="PS00233">
    <property type="entry name" value="CHIT_BIND_RR_1"/>
    <property type="match status" value="1"/>
</dbReference>
<dbReference type="PROSITE" id="PS51155">
    <property type="entry name" value="CHIT_BIND_RR_2"/>
    <property type="match status" value="1"/>
</dbReference>
<sequence>MEEVEKVYKNIQERVLRLCIDDSKVEKEHEKDFGPRLRLVKMAQLIQEIGNQLHCSIITIAKAQVLYHQFQRLKKNSDLKTLEVAAACLILSIKFNQEDVTIEEVIIKFIHMAQDLNTVPMPIRRDPSSEELQDMKRKLCSIEYTVCKVLGFKNFRIAHSYVFKFLAQLQSLPDVSETAISTISTTVMKLLSTYYLCEGCIDFDAVEIATACLQFVDLFHGGVTSSIHYILMGEFSSISNKNRTYDILNDMIIASDVSTILTSLWGIFRIVHSPVNAEVNLSRTNPFPLWNNSERDVAAANQKAIKRFSCVVIRGILDVYKAEGKENQEPQISVEKIGIVVIVLPSGKDMEIQILLLIAVLPCCLAELLRLESALDEGPPQPYTFGYEVHDHHGDQWRSEVSDGFGHVQGSYGFVDNDGMHREVQYIADDGGFRAKIKTNEPGMDMPNPADVIMVATPPSDYDAAVYGLERVHPIPMRSNRVETQRKTFHRQRKFSPRVPPPIYVRNGNLQSPWFPMHTVANV</sequence>
<dbReference type="Gene3D" id="1.10.472.10">
    <property type="entry name" value="Cyclin-like"/>
    <property type="match status" value="1"/>
</dbReference>
<keyword evidence="2 3" id="KW-0193">Cuticle</keyword>
<gene>
    <name evidence="4" type="ORF">HNY73_015722</name>
</gene>
<evidence type="ECO:0000313" key="4">
    <source>
        <dbReference type="EMBL" id="KAF8773027.1"/>
    </source>
</evidence>
<dbReference type="InterPro" id="IPR031311">
    <property type="entry name" value="CHIT_BIND_RR_consensus"/>
</dbReference>
<dbReference type="PRINTS" id="PR00947">
    <property type="entry name" value="CUTICLE"/>
</dbReference>
<dbReference type="AlphaFoldDB" id="A0A8T0EGL9"/>
<dbReference type="GO" id="GO:0008010">
    <property type="term" value="F:structural constituent of chitin-based larval cuticle"/>
    <property type="evidence" value="ECO:0007669"/>
    <property type="project" value="TreeGrafter"/>
</dbReference>
<reference evidence="4" key="1">
    <citation type="journal article" date="2020" name="bioRxiv">
        <title>Chromosome-level reference genome of the European wasp spider Argiope bruennichi: a resource for studies on range expansion and evolutionary adaptation.</title>
        <authorList>
            <person name="Sheffer M.M."/>
            <person name="Hoppe A."/>
            <person name="Krehenwinkel H."/>
            <person name="Uhl G."/>
            <person name="Kuss A.W."/>
            <person name="Jensen L."/>
            <person name="Jensen C."/>
            <person name="Gillespie R.G."/>
            <person name="Hoff K.J."/>
            <person name="Prost S."/>
        </authorList>
    </citation>
    <scope>NUCLEOTIDE SEQUENCE</scope>
</reference>
<name>A0A8T0EGL9_ARGBR</name>
<comment type="caution">
    <text evidence="4">The sequence shown here is derived from an EMBL/GenBank/DDBJ whole genome shotgun (WGS) entry which is preliminary data.</text>
</comment>
<evidence type="ECO:0000313" key="5">
    <source>
        <dbReference type="Proteomes" id="UP000807504"/>
    </source>
</evidence>
<dbReference type="InterPro" id="IPR050468">
    <property type="entry name" value="Cuticle_Struct_Prot"/>
</dbReference>
<protein>
    <submittedName>
        <fullName evidence="4">Cuticle protein 16.8 like protein</fullName>
    </submittedName>
</protein>
<dbReference type="PANTHER" id="PTHR10380">
    <property type="entry name" value="CUTICLE PROTEIN"/>
    <property type="match status" value="1"/>
</dbReference>
<evidence type="ECO:0000256" key="2">
    <source>
        <dbReference type="ARBA" id="ARBA00022460"/>
    </source>
</evidence>
<dbReference type="Proteomes" id="UP000807504">
    <property type="component" value="Unassembled WGS sequence"/>
</dbReference>
<comment type="function">
    <text evidence="1">Component of the rigid cuticle of the spider.</text>
</comment>
<evidence type="ECO:0000256" key="1">
    <source>
        <dbReference type="ARBA" id="ARBA00002980"/>
    </source>
</evidence>
<dbReference type="InterPro" id="IPR036915">
    <property type="entry name" value="Cyclin-like_sf"/>
</dbReference>
<dbReference type="InterPro" id="IPR000618">
    <property type="entry name" value="Insect_cuticle"/>
</dbReference>
<proteinExistence type="predicted"/>
<evidence type="ECO:0000256" key="3">
    <source>
        <dbReference type="PROSITE-ProRule" id="PRU00497"/>
    </source>
</evidence>
<dbReference type="Pfam" id="PF00379">
    <property type="entry name" value="Chitin_bind_4"/>
    <property type="match status" value="1"/>
</dbReference>
<organism evidence="4 5">
    <name type="scientific">Argiope bruennichi</name>
    <name type="common">Wasp spider</name>
    <name type="synonym">Aranea bruennichi</name>
    <dbReference type="NCBI Taxonomy" id="94029"/>
    <lineage>
        <taxon>Eukaryota</taxon>
        <taxon>Metazoa</taxon>
        <taxon>Ecdysozoa</taxon>
        <taxon>Arthropoda</taxon>
        <taxon>Chelicerata</taxon>
        <taxon>Arachnida</taxon>
        <taxon>Araneae</taxon>
        <taxon>Araneomorphae</taxon>
        <taxon>Entelegynae</taxon>
        <taxon>Araneoidea</taxon>
        <taxon>Araneidae</taxon>
        <taxon>Argiope</taxon>
    </lineage>
</organism>
<reference evidence="4" key="2">
    <citation type="submission" date="2020-06" db="EMBL/GenBank/DDBJ databases">
        <authorList>
            <person name="Sheffer M."/>
        </authorList>
    </citation>
    <scope>NUCLEOTIDE SEQUENCE</scope>
</reference>
<dbReference type="SUPFAM" id="SSF47954">
    <property type="entry name" value="Cyclin-like"/>
    <property type="match status" value="1"/>
</dbReference>
<dbReference type="GO" id="GO:0062129">
    <property type="term" value="C:chitin-based extracellular matrix"/>
    <property type="evidence" value="ECO:0007669"/>
    <property type="project" value="TreeGrafter"/>
</dbReference>